<evidence type="ECO:0000313" key="2">
    <source>
        <dbReference type="EMBL" id="KAJ7202506.1"/>
    </source>
</evidence>
<sequence>MELDLLRNRDPEASLGPFDGKVAALAHNAGEHYFITTNTDYVPALPSLELPHAVFLRTDMRYGSDDPTLWPQQFTQRYCHLAAIARQGTRPELEVLWWNPTRNDFLVGAAVTRGLGRLRLSCVSRFLPIVNDLVNRCKLYQRTSPTPISPLFGQLIQQILIWVEQLQSLPTTFPQTVFAVASLQRACLELDALYQYITVYKPRIENYLSAPPPNTPVLPCVGAFTTVPAVAQQLWAACLPFWFLRPHYVFDEENILAVVPLQQPTHLVHSPVIDAQPCVYSGNSTEEKIAAIHLSAANSRWYRDPFETHSLSKLPSLNVAPASASTPRLPTICPTESRAEGPVADSSSRAIRSKNPPPSFQPYPKAPGKSRGKNTPTKGPAKIPRDKFSTLAIPEMPPSIVAWAEALAQVDSGITPFTSNPADRQYVLPEPALLINSTPERRRKFLHHWMLLNDGFLFMLGQGYSEPLSAAEWRDILEGHLEKRGHPNSRTFRRSAGLEDRIRPALEASGVTSIECFPAAPETVLQFSLEKTHEIVWQVAETNFRFEFCALDKRASKKDRTDEVRTCFAGRMLVGVPLEMSKRGLAAMELEQRHVYIVRVATLMLDWTTTSPRPSIIGPGVAQQLHWSQAHMQDLERAVCRYYTQAFWEYFGRAAVVPLRLEHDLEEENGQM</sequence>
<dbReference type="EMBL" id="JARJCW010000054">
    <property type="protein sequence ID" value="KAJ7202506.1"/>
    <property type="molecule type" value="Genomic_DNA"/>
</dbReference>
<keyword evidence="3" id="KW-1185">Reference proteome</keyword>
<dbReference type="Proteomes" id="UP001219525">
    <property type="component" value="Unassembled WGS sequence"/>
</dbReference>
<feature type="region of interest" description="Disordered" evidence="1">
    <location>
        <begin position="321"/>
        <end position="384"/>
    </location>
</feature>
<feature type="compositionally biased region" description="Pro residues" evidence="1">
    <location>
        <begin position="355"/>
        <end position="365"/>
    </location>
</feature>
<protein>
    <submittedName>
        <fullName evidence="2">Uncharacterized protein</fullName>
    </submittedName>
</protein>
<name>A0AAD6V438_9AGAR</name>
<accession>A0AAD6V438</accession>
<gene>
    <name evidence="2" type="ORF">GGX14DRAFT_399288</name>
</gene>
<proteinExistence type="predicted"/>
<evidence type="ECO:0000256" key="1">
    <source>
        <dbReference type="SAM" id="MobiDB-lite"/>
    </source>
</evidence>
<comment type="caution">
    <text evidence="2">The sequence shown here is derived from an EMBL/GenBank/DDBJ whole genome shotgun (WGS) entry which is preliminary data.</text>
</comment>
<evidence type="ECO:0000313" key="3">
    <source>
        <dbReference type="Proteomes" id="UP001219525"/>
    </source>
</evidence>
<dbReference type="AlphaFoldDB" id="A0AAD6V438"/>
<reference evidence="2" key="1">
    <citation type="submission" date="2023-03" db="EMBL/GenBank/DDBJ databases">
        <title>Massive genome expansion in bonnet fungi (Mycena s.s.) driven by repeated elements and novel gene families across ecological guilds.</title>
        <authorList>
            <consortium name="Lawrence Berkeley National Laboratory"/>
            <person name="Harder C.B."/>
            <person name="Miyauchi S."/>
            <person name="Viragh M."/>
            <person name="Kuo A."/>
            <person name="Thoen E."/>
            <person name="Andreopoulos B."/>
            <person name="Lu D."/>
            <person name="Skrede I."/>
            <person name="Drula E."/>
            <person name="Henrissat B."/>
            <person name="Morin E."/>
            <person name="Kohler A."/>
            <person name="Barry K."/>
            <person name="LaButti K."/>
            <person name="Morin E."/>
            <person name="Salamov A."/>
            <person name="Lipzen A."/>
            <person name="Mereny Z."/>
            <person name="Hegedus B."/>
            <person name="Baldrian P."/>
            <person name="Stursova M."/>
            <person name="Weitz H."/>
            <person name="Taylor A."/>
            <person name="Grigoriev I.V."/>
            <person name="Nagy L.G."/>
            <person name="Martin F."/>
            <person name="Kauserud H."/>
        </authorList>
    </citation>
    <scope>NUCLEOTIDE SEQUENCE</scope>
    <source>
        <strain evidence="2">9144</strain>
    </source>
</reference>
<organism evidence="2 3">
    <name type="scientific">Mycena pura</name>
    <dbReference type="NCBI Taxonomy" id="153505"/>
    <lineage>
        <taxon>Eukaryota</taxon>
        <taxon>Fungi</taxon>
        <taxon>Dikarya</taxon>
        <taxon>Basidiomycota</taxon>
        <taxon>Agaricomycotina</taxon>
        <taxon>Agaricomycetes</taxon>
        <taxon>Agaricomycetidae</taxon>
        <taxon>Agaricales</taxon>
        <taxon>Marasmiineae</taxon>
        <taxon>Mycenaceae</taxon>
        <taxon>Mycena</taxon>
    </lineage>
</organism>